<proteinExistence type="predicted"/>
<reference evidence="2" key="2">
    <citation type="submission" date="2021-04" db="EMBL/GenBank/DDBJ databases">
        <authorList>
            <person name="Gilroy R."/>
        </authorList>
    </citation>
    <scope>NUCLEOTIDE SEQUENCE</scope>
    <source>
        <strain evidence="2">B5-657</strain>
    </source>
</reference>
<dbReference type="Pfam" id="PF10135">
    <property type="entry name" value="Rod-binding"/>
    <property type="match status" value="1"/>
</dbReference>
<protein>
    <submittedName>
        <fullName evidence="2">Rod-binding protein</fullName>
    </submittedName>
</protein>
<dbReference type="Proteomes" id="UP000824229">
    <property type="component" value="Unassembled WGS sequence"/>
</dbReference>
<dbReference type="EMBL" id="JAHLFQ010000255">
    <property type="protein sequence ID" value="MBU3805230.1"/>
    <property type="molecule type" value="Genomic_DNA"/>
</dbReference>
<sequence length="142" mass="15669">MEISNVSSLLSIGQDLAESTTKVTGEDFKSALEKAVQNSDDEKLKASCDEIEAYMLSMMFKQMKECMLSDDDEEGLIPKGDYTSTFENTMIDTLAEKMVEAGGLGLSDVMYKQIKNTYGAQMQMSTEQQAVSDTSTLINKEV</sequence>
<dbReference type="InterPro" id="IPR019301">
    <property type="entry name" value="Flagellar_prot_FlgJ_N"/>
</dbReference>
<comment type="caution">
    <text evidence="2">The sequence shown here is derived from an EMBL/GenBank/DDBJ whole genome shotgun (WGS) entry which is preliminary data.</text>
</comment>
<feature type="domain" description="Flagellar protein FlgJ N-terminal" evidence="1">
    <location>
        <begin position="61"/>
        <end position="113"/>
    </location>
</feature>
<reference evidence="2" key="1">
    <citation type="journal article" date="2021" name="PeerJ">
        <title>Extensive microbial diversity within the chicken gut microbiome revealed by metagenomics and culture.</title>
        <authorList>
            <person name="Gilroy R."/>
            <person name="Ravi A."/>
            <person name="Getino M."/>
            <person name="Pursley I."/>
            <person name="Horton D.L."/>
            <person name="Alikhan N.F."/>
            <person name="Baker D."/>
            <person name="Gharbi K."/>
            <person name="Hall N."/>
            <person name="Watson M."/>
            <person name="Adriaenssens E.M."/>
            <person name="Foster-Nyarko E."/>
            <person name="Jarju S."/>
            <person name="Secka A."/>
            <person name="Antonio M."/>
            <person name="Oren A."/>
            <person name="Chaudhuri R.R."/>
            <person name="La Ragione R."/>
            <person name="Hildebrand F."/>
            <person name="Pallen M.J."/>
        </authorList>
    </citation>
    <scope>NUCLEOTIDE SEQUENCE</scope>
    <source>
        <strain evidence="2">B5-657</strain>
    </source>
</reference>
<name>A0A9E2KEA8_9FIRM</name>
<dbReference type="AlphaFoldDB" id="A0A9E2KEA8"/>
<evidence type="ECO:0000313" key="3">
    <source>
        <dbReference type="Proteomes" id="UP000824229"/>
    </source>
</evidence>
<evidence type="ECO:0000313" key="2">
    <source>
        <dbReference type="EMBL" id="MBU3805230.1"/>
    </source>
</evidence>
<organism evidence="2 3">
    <name type="scientific">Candidatus Cellulosilyticum pullistercoris</name>
    <dbReference type="NCBI Taxonomy" id="2838521"/>
    <lineage>
        <taxon>Bacteria</taxon>
        <taxon>Bacillati</taxon>
        <taxon>Bacillota</taxon>
        <taxon>Clostridia</taxon>
        <taxon>Lachnospirales</taxon>
        <taxon>Cellulosilyticaceae</taxon>
        <taxon>Cellulosilyticum</taxon>
    </lineage>
</organism>
<gene>
    <name evidence="2" type="ORF">H9872_10825</name>
</gene>
<accession>A0A9E2KEA8</accession>
<evidence type="ECO:0000259" key="1">
    <source>
        <dbReference type="Pfam" id="PF10135"/>
    </source>
</evidence>